<dbReference type="PANTHER" id="PTHR10587">
    <property type="entry name" value="GLYCOSYL TRANSFERASE-RELATED"/>
    <property type="match status" value="1"/>
</dbReference>
<dbReference type="Proteomes" id="UP000673975">
    <property type="component" value="Unassembled WGS sequence"/>
</dbReference>
<dbReference type="Gene3D" id="3.20.20.370">
    <property type="entry name" value="Glycoside hydrolase/deacetylase"/>
    <property type="match status" value="1"/>
</dbReference>
<dbReference type="Pfam" id="PF01522">
    <property type="entry name" value="Polysacc_deac_1"/>
    <property type="match status" value="1"/>
</dbReference>
<evidence type="ECO:0000256" key="1">
    <source>
        <dbReference type="SAM" id="SignalP"/>
    </source>
</evidence>
<sequence>MTRFVFILSTVAALSVLAASGCKSDAAPDGTTSPVTVSMPGFASSMDWLSRPESPFQKEVFSAQTDQADNNGNPDDDPDEYYYIESIYWQVRNVSDGHTDGLVLLTIDDVPNEETTAGFLEVLDDFDVRALFFINGDLSEENPHLVEKILEDGHQIGNHTWHHRSLIRLNREQTIDEITRVNEWLKEKFDYKPAYFRPPYGLSTPASDSVAAAHGMMNMGWSVGTYDWVYPEDEDIEENSPEIARRTVNAMMDGGIILIHDLPVSLAALPLILEELIEEGYHFVDPGRLAN</sequence>
<keyword evidence="1" id="KW-0732">Signal</keyword>
<dbReference type="SUPFAM" id="SSF88713">
    <property type="entry name" value="Glycoside hydrolase/deacetylase"/>
    <property type="match status" value="1"/>
</dbReference>
<dbReference type="PROSITE" id="PS51677">
    <property type="entry name" value="NODB"/>
    <property type="match status" value="1"/>
</dbReference>
<evidence type="ECO:0000313" key="3">
    <source>
        <dbReference type="EMBL" id="MBP3193665.1"/>
    </source>
</evidence>
<comment type="caution">
    <text evidence="3">The sequence shown here is derived from an EMBL/GenBank/DDBJ whole genome shotgun (WGS) entry which is preliminary data.</text>
</comment>
<organism evidence="3 4">
    <name type="scientific">Natronogracilivirga saccharolytica</name>
    <dbReference type="NCBI Taxonomy" id="2812953"/>
    <lineage>
        <taxon>Bacteria</taxon>
        <taxon>Pseudomonadati</taxon>
        <taxon>Balneolota</taxon>
        <taxon>Balneolia</taxon>
        <taxon>Balneolales</taxon>
        <taxon>Cyclonatronaceae</taxon>
        <taxon>Natronogracilivirga</taxon>
    </lineage>
</organism>
<gene>
    <name evidence="3" type="ORF">NATSA_13395</name>
</gene>
<proteinExistence type="predicted"/>
<dbReference type="InterPro" id="IPR050248">
    <property type="entry name" value="Polysacc_deacetylase_ArnD"/>
</dbReference>
<protein>
    <submittedName>
        <fullName evidence="3">Polysaccharide deacetylase family protein</fullName>
    </submittedName>
</protein>
<dbReference type="EMBL" id="JAFIDN010000012">
    <property type="protein sequence ID" value="MBP3193665.1"/>
    <property type="molecule type" value="Genomic_DNA"/>
</dbReference>
<name>A0A8J7RMI0_9BACT</name>
<feature type="domain" description="NodB homology" evidence="2">
    <location>
        <begin position="101"/>
        <end position="284"/>
    </location>
</feature>
<evidence type="ECO:0000259" key="2">
    <source>
        <dbReference type="PROSITE" id="PS51677"/>
    </source>
</evidence>
<dbReference type="CDD" id="cd10917">
    <property type="entry name" value="CE4_NodB_like_6s_7s"/>
    <property type="match status" value="1"/>
</dbReference>
<feature type="signal peptide" evidence="1">
    <location>
        <begin position="1"/>
        <end position="18"/>
    </location>
</feature>
<dbReference type="GO" id="GO:0016810">
    <property type="term" value="F:hydrolase activity, acting on carbon-nitrogen (but not peptide) bonds"/>
    <property type="evidence" value="ECO:0007669"/>
    <property type="project" value="InterPro"/>
</dbReference>
<keyword evidence="4" id="KW-1185">Reference proteome</keyword>
<feature type="chain" id="PRO_5035235685" evidence="1">
    <location>
        <begin position="19"/>
        <end position="291"/>
    </location>
</feature>
<reference evidence="3" key="1">
    <citation type="submission" date="2021-02" db="EMBL/GenBank/DDBJ databases">
        <title>Natronogracilivirga saccharolytica gen. nov. sp. nov. a new anaerobic, haloalkiliphilic carbohydrate-fermenting bacterium from soda lake and proposing of Cyclonatronumiaceae fam. nov. in the phylum Balneolaeota.</title>
        <authorList>
            <person name="Zhilina T.N."/>
            <person name="Sorokin D.Y."/>
            <person name="Zavarzina D.G."/>
            <person name="Toshchakov S.V."/>
            <person name="Kublanov I.V."/>
        </authorList>
    </citation>
    <scope>NUCLEOTIDE SEQUENCE</scope>
    <source>
        <strain evidence="3">Z-1702</strain>
    </source>
</reference>
<evidence type="ECO:0000313" key="4">
    <source>
        <dbReference type="Proteomes" id="UP000673975"/>
    </source>
</evidence>
<dbReference type="InterPro" id="IPR011330">
    <property type="entry name" value="Glyco_hydro/deAcase_b/a-brl"/>
</dbReference>
<dbReference type="AlphaFoldDB" id="A0A8J7RMI0"/>
<dbReference type="InterPro" id="IPR002509">
    <property type="entry name" value="NODB_dom"/>
</dbReference>
<dbReference type="PROSITE" id="PS51257">
    <property type="entry name" value="PROKAR_LIPOPROTEIN"/>
    <property type="match status" value="1"/>
</dbReference>
<dbReference type="RefSeq" id="WP_210513119.1">
    <property type="nucleotide sequence ID" value="NZ_JAFIDN010000012.1"/>
</dbReference>
<dbReference type="GO" id="GO:0005975">
    <property type="term" value="P:carbohydrate metabolic process"/>
    <property type="evidence" value="ECO:0007669"/>
    <property type="project" value="InterPro"/>
</dbReference>
<accession>A0A8J7RMI0</accession>